<dbReference type="InterPro" id="IPR018211">
    <property type="entry name" value="ADH_Fe_CS"/>
</dbReference>
<dbReference type="OrthoDB" id="3360544at2759"/>
<dbReference type="Gene3D" id="3.40.50.1970">
    <property type="match status" value="1"/>
</dbReference>
<proteinExistence type="predicted"/>
<accession>A0A9P7EQD3</accession>
<evidence type="ECO:0000259" key="2">
    <source>
        <dbReference type="Pfam" id="PF00465"/>
    </source>
</evidence>
<dbReference type="Gene3D" id="1.20.1090.10">
    <property type="entry name" value="Dehydroquinate synthase-like - alpha domain"/>
    <property type="match status" value="1"/>
</dbReference>
<dbReference type="PROSITE" id="PS00060">
    <property type="entry name" value="ADH_IRON_2"/>
    <property type="match status" value="1"/>
</dbReference>
<comment type="caution">
    <text evidence="4">The sequence shown here is derived from an EMBL/GenBank/DDBJ whole genome shotgun (WGS) entry which is preliminary data.</text>
</comment>
<evidence type="ECO:0000256" key="1">
    <source>
        <dbReference type="ARBA" id="ARBA00023002"/>
    </source>
</evidence>
<dbReference type="Proteomes" id="UP000823399">
    <property type="component" value="Unassembled WGS sequence"/>
</dbReference>
<dbReference type="Pfam" id="PF25137">
    <property type="entry name" value="ADH_Fe_C"/>
    <property type="match status" value="1"/>
</dbReference>
<dbReference type="RefSeq" id="XP_041284390.1">
    <property type="nucleotide sequence ID" value="XM_041439422.1"/>
</dbReference>
<dbReference type="GeneID" id="64701681"/>
<reference evidence="4" key="1">
    <citation type="journal article" date="2020" name="New Phytol.">
        <title>Comparative genomics reveals dynamic genome evolution in host specialist ectomycorrhizal fungi.</title>
        <authorList>
            <person name="Lofgren L.A."/>
            <person name="Nguyen N.H."/>
            <person name="Vilgalys R."/>
            <person name="Ruytinx J."/>
            <person name="Liao H.L."/>
            <person name="Branco S."/>
            <person name="Kuo A."/>
            <person name="LaButti K."/>
            <person name="Lipzen A."/>
            <person name="Andreopoulos W."/>
            <person name="Pangilinan J."/>
            <person name="Riley R."/>
            <person name="Hundley H."/>
            <person name="Na H."/>
            <person name="Barry K."/>
            <person name="Grigoriev I.V."/>
            <person name="Stajich J.E."/>
            <person name="Kennedy P.G."/>
        </authorList>
    </citation>
    <scope>NUCLEOTIDE SEQUENCE</scope>
    <source>
        <strain evidence="4">FC423</strain>
    </source>
</reference>
<dbReference type="EMBL" id="JABBWM010000287">
    <property type="protein sequence ID" value="KAG2083240.1"/>
    <property type="molecule type" value="Genomic_DNA"/>
</dbReference>
<name>A0A9P7EQD3_9AGAM</name>
<feature type="domain" description="Alcohol dehydrogenase iron-type/glycerol dehydrogenase GldA" evidence="2">
    <location>
        <begin position="54"/>
        <end position="146"/>
    </location>
</feature>
<dbReference type="GO" id="GO:0046872">
    <property type="term" value="F:metal ion binding"/>
    <property type="evidence" value="ECO:0007669"/>
    <property type="project" value="InterPro"/>
</dbReference>
<organism evidence="4 5">
    <name type="scientific">Suillus discolor</name>
    <dbReference type="NCBI Taxonomy" id="1912936"/>
    <lineage>
        <taxon>Eukaryota</taxon>
        <taxon>Fungi</taxon>
        <taxon>Dikarya</taxon>
        <taxon>Basidiomycota</taxon>
        <taxon>Agaricomycotina</taxon>
        <taxon>Agaricomycetes</taxon>
        <taxon>Agaricomycetidae</taxon>
        <taxon>Boletales</taxon>
        <taxon>Suillineae</taxon>
        <taxon>Suillaceae</taxon>
        <taxon>Suillus</taxon>
    </lineage>
</organism>
<protein>
    <submittedName>
        <fullName evidence="4">Alcohol dehydrogenase IV</fullName>
    </submittedName>
</protein>
<dbReference type="SUPFAM" id="SSF56796">
    <property type="entry name" value="Dehydroquinate synthase-like"/>
    <property type="match status" value="1"/>
</dbReference>
<gene>
    <name evidence="4" type="ORF">F5147DRAFT_733535</name>
</gene>
<keyword evidence="5" id="KW-1185">Reference proteome</keyword>
<dbReference type="InterPro" id="IPR056798">
    <property type="entry name" value="ADH_Fe_C"/>
</dbReference>
<dbReference type="AlphaFoldDB" id="A0A9P7EQD3"/>
<dbReference type="PANTHER" id="PTHR11496:SF97">
    <property type="entry name" value="ALCOHOL DEHYDROGENASE IRON-TYPE_GLYCEROL DEHYDROGENASE GLDA DOMAIN-CONTAINING PROTEIN"/>
    <property type="match status" value="1"/>
</dbReference>
<dbReference type="GO" id="GO:0005739">
    <property type="term" value="C:mitochondrion"/>
    <property type="evidence" value="ECO:0007669"/>
    <property type="project" value="TreeGrafter"/>
</dbReference>
<dbReference type="GO" id="GO:0004022">
    <property type="term" value="F:alcohol dehydrogenase (NAD+) activity"/>
    <property type="evidence" value="ECO:0007669"/>
    <property type="project" value="TreeGrafter"/>
</dbReference>
<dbReference type="CDD" id="cd08192">
    <property type="entry name" value="MAR-like"/>
    <property type="match status" value="1"/>
</dbReference>
<evidence type="ECO:0000313" key="5">
    <source>
        <dbReference type="Proteomes" id="UP000823399"/>
    </source>
</evidence>
<feature type="domain" description="Fe-containing alcohol dehydrogenase-like C-terminal" evidence="3">
    <location>
        <begin position="160"/>
        <end position="337"/>
    </location>
</feature>
<dbReference type="PANTHER" id="PTHR11496">
    <property type="entry name" value="ALCOHOL DEHYDROGENASE"/>
    <property type="match status" value="1"/>
</dbReference>
<evidence type="ECO:0000259" key="3">
    <source>
        <dbReference type="Pfam" id="PF25137"/>
    </source>
</evidence>
<evidence type="ECO:0000313" key="4">
    <source>
        <dbReference type="EMBL" id="KAG2083240.1"/>
    </source>
</evidence>
<keyword evidence="1" id="KW-0560">Oxidoreductase</keyword>
<sequence>MTTANETVPAGSYAYTNTLEGVYYGPKCTGIVTKIENILKKSNAFGATFSEIGEHAPEAVREVDADIIVSVGGGSPVDASKAIIFRLQQQRAQETSGKELEFLRQIAIPTTLSAAEYTCGAGYTNKQGDKVVVAHQQLTPAGIILDAELTLSTPEQLWLSTGMRALDHAVESLYRPGVPLPMKKLCHAAIADLFRFLVLSKKDSEDLVARQRLQVASWMSLWPRRIETHSPVGLSHTLGHKLGATYGIPHGITSCLTLAPVVNLQAEIASQEDKEYLAEALLYLREPSTGTVDGDVKKLSYMIASLVQELGLQKTLSQYGVPTAEIEQIAVRAVGQEDEELLSKVKIILESIY</sequence>
<dbReference type="Pfam" id="PF00465">
    <property type="entry name" value="Fe-ADH"/>
    <property type="match status" value="1"/>
</dbReference>
<dbReference type="InterPro" id="IPR001670">
    <property type="entry name" value="ADH_Fe/GldA"/>
</dbReference>
<dbReference type="InterPro" id="IPR039697">
    <property type="entry name" value="Alcohol_dehydrogenase_Fe"/>
</dbReference>